<organism evidence="2 3">
    <name type="scientific">Niveibacterium microcysteis</name>
    <dbReference type="NCBI Taxonomy" id="2811415"/>
    <lineage>
        <taxon>Bacteria</taxon>
        <taxon>Pseudomonadati</taxon>
        <taxon>Pseudomonadota</taxon>
        <taxon>Betaproteobacteria</taxon>
        <taxon>Rhodocyclales</taxon>
        <taxon>Rhodocyclaceae</taxon>
        <taxon>Niveibacterium</taxon>
    </lineage>
</organism>
<dbReference type="RefSeq" id="WP_206254124.1">
    <property type="nucleotide sequence ID" value="NZ_CP071060.1"/>
</dbReference>
<dbReference type="EMBL" id="CP071060">
    <property type="protein sequence ID" value="QSI76443.1"/>
    <property type="molecule type" value="Genomic_DNA"/>
</dbReference>
<name>A0ABX7M5I9_9RHOO</name>
<dbReference type="Proteomes" id="UP000663570">
    <property type="component" value="Chromosome"/>
</dbReference>
<dbReference type="Pfam" id="PF08811">
    <property type="entry name" value="DUF1800"/>
    <property type="match status" value="1"/>
</dbReference>
<dbReference type="PROSITE" id="PS51257">
    <property type="entry name" value="PROKAR_LIPOPROTEIN"/>
    <property type="match status" value="1"/>
</dbReference>
<proteinExistence type="predicted"/>
<protein>
    <submittedName>
        <fullName evidence="2">DUF1800 domain-containing protein</fullName>
    </submittedName>
</protein>
<evidence type="ECO:0000313" key="3">
    <source>
        <dbReference type="Proteomes" id="UP000663570"/>
    </source>
</evidence>
<evidence type="ECO:0000313" key="2">
    <source>
        <dbReference type="EMBL" id="QSI76443.1"/>
    </source>
</evidence>
<keyword evidence="1" id="KW-0732">Signal</keyword>
<evidence type="ECO:0000256" key="1">
    <source>
        <dbReference type="SAM" id="SignalP"/>
    </source>
</evidence>
<sequence>MQRQRLRGLTALIAASAALMLAACGGGGGGSNTTAPVPTPPPATGETPMTAQEAVRLLDQGGWGASEAAITEATQLGPKQWLLTQFDAPASTFANYSAEIHTAGLKDFCTERMLGSNCWRDYYSAEPLSREFYRQALSGRDQLRQRTAWALSQIWVVSGHEVEGTYGLRDYQQMLRDNAFGNLRELLGKMALHPVMGAYLNMVNNEKDAPNENFARELMQLFTIGPCALTPGGELDGGSCRATYDNTGVREVAYALTGWTYPAGGVSPWGKWDWTNATFLRGEMLADPAQHDQTLRSLPGGATIPATRTPRQAADAVLDALFNHPNFAPFIGKQLIQRLVTSNPTPAYVERVATAIASGSSNGIGSGKRGDMKATLAAILLDPEARDAPRADDPGYGRLREPTQFTINLLRAANGTTDGAPFYWWIGALLGQMVYTAPSVFNYFPADYPLPGKPDLAPEFGVANASTAMTRYNLGDGLFYWSNGGGISPDSSIPGATGTRTNVTSFESAADDPAALFDRIDRVLTGNRSSASTRAAVIDAIAAWDAKSYKDSYRRERVRTAFYLLLASPDYQVQR</sequence>
<reference evidence="2 3" key="1">
    <citation type="submission" date="2021-02" db="EMBL/GenBank/DDBJ databases">
        <title>Niveibacterium changnyeongensis HC41.</title>
        <authorList>
            <person name="Kang M."/>
        </authorList>
    </citation>
    <scope>NUCLEOTIDE SEQUENCE [LARGE SCALE GENOMIC DNA]</scope>
    <source>
        <strain evidence="2 3">HC41</strain>
    </source>
</reference>
<gene>
    <name evidence="2" type="ORF">JY500_18595</name>
</gene>
<keyword evidence="3" id="KW-1185">Reference proteome</keyword>
<feature type="signal peptide" evidence="1">
    <location>
        <begin position="1"/>
        <end position="22"/>
    </location>
</feature>
<dbReference type="PANTHER" id="PTHR43737:SF1">
    <property type="entry name" value="DUF1501 DOMAIN-CONTAINING PROTEIN"/>
    <property type="match status" value="1"/>
</dbReference>
<dbReference type="PANTHER" id="PTHR43737">
    <property type="entry name" value="BLL7424 PROTEIN"/>
    <property type="match status" value="1"/>
</dbReference>
<dbReference type="InterPro" id="IPR014917">
    <property type="entry name" value="DUF1800"/>
</dbReference>
<feature type="chain" id="PRO_5045344275" evidence="1">
    <location>
        <begin position="23"/>
        <end position="575"/>
    </location>
</feature>
<accession>A0ABX7M5I9</accession>